<keyword evidence="3" id="KW-1185">Reference proteome</keyword>
<dbReference type="AlphaFoldDB" id="A0A0R3TUN6"/>
<reference evidence="4" key="1">
    <citation type="submission" date="2017-02" db="UniProtKB">
        <authorList>
            <consortium name="WormBaseParasite"/>
        </authorList>
    </citation>
    <scope>IDENTIFICATION</scope>
</reference>
<feature type="compositionally biased region" description="Polar residues" evidence="1">
    <location>
        <begin position="51"/>
        <end position="69"/>
    </location>
</feature>
<dbReference type="EMBL" id="UZAE01013594">
    <property type="protein sequence ID" value="VDO10531.1"/>
    <property type="molecule type" value="Genomic_DNA"/>
</dbReference>
<evidence type="ECO:0000313" key="3">
    <source>
        <dbReference type="Proteomes" id="UP000278807"/>
    </source>
</evidence>
<evidence type="ECO:0000313" key="4">
    <source>
        <dbReference type="WBParaSite" id="HNAJ_0001148301-mRNA-1"/>
    </source>
</evidence>
<sequence length="176" mass="19341">MNDQTNRSVAIDNLLQNLGLKIAEYVKSNIEPGHITTPAFNPTKRRHSKSSRAQSTKPCAMTSTKQLPSSPLKPTKIQSPVPAMMLTPVPMPVEESERIQSIVPILKTSSSKVSTIMSPKVVKSVKFAKSKSAPPIPDPSIEQIEELEKCLITIAQYINPNLGDCLETCVDQNYEI</sequence>
<dbReference type="WBParaSite" id="HNAJ_0001148301-mRNA-1">
    <property type="protein sequence ID" value="HNAJ_0001148301-mRNA-1"/>
    <property type="gene ID" value="HNAJ_0001148301"/>
</dbReference>
<evidence type="ECO:0000313" key="2">
    <source>
        <dbReference type="EMBL" id="VDO10531.1"/>
    </source>
</evidence>
<dbReference type="Proteomes" id="UP000278807">
    <property type="component" value="Unassembled WGS sequence"/>
</dbReference>
<evidence type="ECO:0000256" key="1">
    <source>
        <dbReference type="SAM" id="MobiDB-lite"/>
    </source>
</evidence>
<accession>A0A0R3TUN6</accession>
<proteinExistence type="predicted"/>
<protein>
    <submittedName>
        <fullName evidence="4">NET domain-containing protein</fullName>
    </submittedName>
</protein>
<feature type="region of interest" description="Disordered" evidence="1">
    <location>
        <begin position="33"/>
        <end position="78"/>
    </location>
</feature>
<name>A0A0R3TUN6_RODNA</name>
<gene>
    <name evidence="2" type="ORF">HNAJ_LOCUS11473</name>
</gene>
<reference evidence="2 3" key="2">
    <citation type="submission" date="2018-11" db="EMBL/GenBank/DDBJ databases">
        <authorList>
            <consortium name="Pathogen Informatics"/>
        </authorList>
    </citation>
    <scope>NUCLEOTIDE SEQUENCE [LARGE SCALE GENOMIC DNA]</scope>
</reference>
<organism evidence="4">
    <name type="scientific">Rodentolepis nana</name>
    <name type="common">Dwarf tapeworm</name>
    <name type="synonym">Hymenolepis nana</name>
    <dbReference type="NCBI Taxonomy" id="102285"/>
    <lineage>
        <taxon>Eukaryota</taxon>
        <taxon>Metazoa</taxon>
        <taxon>Spiralia</taxon>
        <taxon>Lophotrochozoa</taxon>
        <taxon>Platyhelminthes</taxon>
        <taxon>Cestoda</taxon>
        <taxon>Eucestoda</taxon>
        <taxon>Cyclophyllidea</taxon>
        <taxon>Hymenolepididae</taxon>
        <taxon>Rodentolepis</taxon>
    </lineage>
</organism>